<dbReference type="PANTHER" id="PTHR43545">
    <property type="entry name" value="FORMATE DEHYDROGENASE, NITRATE-INDUCIBLE, IRON-SULFUR SUBUNIT"/>
    <property type="match status" value="1"/>
</dbReference>
<gene>
    <name evidence="9" type="ORF">SAMN04490178_103189</name>
</gene>
<keyword evidence="5" id="KW-0408">Iron</keyword>
<reference evidence="9 10" key="1">
    <citation type="submission" date="2016-10" db="EMBL/GenBank/DDBJ databases">
        <authorList>
            <person name="de Groot N.N."/>
        </authorList>
    </citation>
    <scope>NUCLEOTIDE SEQUENCE [LARGE SCALE GENOMIC DNA]</scope>
    <source>
        <strain evidence="9 10">DSM 13305</strain>
    </source>
</reference>
<evidence type="ECO:0000256" key="5">
    <source>
        <dbReference type="ARBA" id="ARBA00023004"/>
    </source>
</evidence>
<dbReference type="PROSITE" id="PS51379">
    <property type="entry name" value="4FE4S_FER_2"/>
    <property type="match status" value="2"/>
</dbReference>
<dbReference type="Pfam" id="PF13247">
    <property type="entry name" value="Fer4_11"/>
    <property type="match status" value="1"/>
</dbReference>
<dbReference type="GO" id="GO:0046872">
    <property type="term" value="F:metal ion binding"/>
    <property type="evidence" value="ECO:0007669"/>
    <property type="project" value="UniProtKB-KW"/>
</dbReference>
<keyword evidence="7" id="KW-0812">Transmembrane</keyword>
<dbReference type="EMBL" id="FODY01000003">
    <property type="protein sequence ID" value="SEO62282.1"/>
    <property type="molecule type" value="Genomic_DNA"/>
</dbReference>
<keyword evidence="3" id="KW-0479">Metal-binding</keyword>
<evidence type="ECO:0000313" key="9">
    <source>
        <dbReference type="EMBL" id="SEO62282.1"/>
    </source>
</evidence>
<keyword evidence="10" id="KW-1185">Reference proteome</keyword>
<dbReference type="GO" id="GO:0030313">
    <property type="term" value="C:cell envelope"/>
    <property type="evidence" value="ECO:0007669"/>
    <property type="project" value="UniProtKB-SubCell"/>
</dbReference>
<dbReference type="SUPFAM" id="SSF54862">
    <property type="entry name" value="4Fe-4S ferredoxins"/>
    <property type="match status" value="1"/>
</dbReference>
<dbReference type="Gene3D" id="3.30.70.20">
    <property type="match status" value="2"/>
</dbReference>
<dbReference type="PROSITE" id="PS00198">
    <property type="entry name" value="4FE4S_FER_1"/>
    <property type="match status" value="1"/>
</dbReference>
<evidence type="ECO:0000256" key="3">
    <source>
        <dbReference type="ARBA" id="ARBA00022723"/>
    </source>
</evidence>
<evidence type="ECO:0000256" key="7">
    <source>
        <dbReference type="SAM" id="Phobius"/>
    </source>
</evidence>
<keyword evidence="7" id="KW-0472">Membrane</keyword>
<dbReference type="InterPro" id="IPR017896">
    <property type="entry name" value="4Fe4S_Fe-S-bd"/>
</dbReference>
<feature type="domain" description="4Fe-4S ferredoxin-type" evidence="8">
    <location>
        <begin position="95"/>
        <end position="124"/>
    </location>
</feature>
<dbReference type="OrthoDB" id="9810688at2"/>
<dbReference type="GO" id="GO:0051539">
    <property type="term" value="F:4 iron, 4 sulfur cluster binding"/>
    <property type="evidence" value="ECO:0007669"/>
    <property type="project" value="UniProtKB-KW"/>
</dbReference>
<dbReference type="Pfam" id="PF12797">
    <property type="entry name" value="Fer4_2"/>
    <property type="match status" value="1"/>
</dbReference>
<accession>A0A1H8R7A7</accession>
<dbReference type="AlphaFoldDB" id="A0A1H8R7A7"/>
<comment type="subcellular location">
    <subcellularLocation>
        <location evidence="1">Cell envelope</location>
    </subcellularLocation>
</comment>
<dbReference type="STRING" id="112903.SAMN04490178_103189"/>
<evidence type="ECO:0000259" key="8">
    <source>
        <dbReference type="PROSITE" id="PS51379"/>
    </source>
</evidence>
<evidence type="ECO:0000256" key="1">
    <source>
        <dbReference type="ARBA" id="ARBA00004196"/>
    </source>
</evidence>
<dbReference type="Proteomes" id="UP000198847">
    <property type="component" value="Unassembled WGS sequence"/>
</dbReference>
<feature type="domain" description="4Fe-4S ferredoxin-type" evidence="8">
    <location>
        <begin position="3"/>
        <end position="33"/>
    </location>
</feature>
<evidence type="ECO:0000256" key="6">
    <source>
        <dbReference type="ARBA" id="ARBA00023014"/>
    </source>
</evidence>
<proteinExistence type="predicted"/>
<evidence type="ECO:0000313" key="10">
    <source>
        <dbReference type="Proteomes" id="UP000198847"/>
    </source>
</evidence>
<keyword evidence="4" id="KW-0677">Repeat</keyword>
<name>A0A1H8R7A7_9FIRM</name>
<dbReference type="InterPro" id="IPR051555">
    <property type="entry name" value="FDH_Electron_Transfer_Unit"/>
</dbReference>
<dbReference type="RefSeq" id="WP_091744158.1">
    <property type="nucleotide sequence ID" value="NZ_FODY01000003.1"/>
</dbReference>
<evidence type="ECO:0000256" key="4">
    <source>
        <dbReference type="ARBA" id="ARBA00022737"/>
    </source>
</evidence>
<protein>
    <submittedName>
        <fullName evidence="9">Formate dehydrogenase iron-sulfur subunit</fullName>
    </submittedName>
</protein>
<feature type="transmembrane region" description="Helical" evidence="7">
    <location>
        <begin position="222"/>
        <end position="244"/>
    </location>
</feature>
<sequence>MSKGVLTDLTKCIGCGSCVVACKMWNKLEYDTKQPTVGSAAKLNDKNWTIVSTCETQNSKGEPVWRFVKRQCMHCLEPACVSACFSRALQKNPDGSIVYYPDLCVGCRYCMFACPFDVPKYEWHKAAPEITKCQMCSSRLENGEAPACVSVCPTGVMQLDDRDKLVARAEQQIKDNDQYVKKIYGKDEVGGTSWLYISDIPFEELGFKVVGMTALPTYTQRFLRHTPFIAVGWGVLLAALSFYTRRRNELAKEKQQNRSMEDEHHEN</sequence>
<organism evidence="9 10">
    <name type="scientific">Propionispora vibrioides</name>
    <dbReference type="NCBI Taxonomy" id="112903"/>
    <lineage>
        <taxon>Bacteria</taxon>
        <taxon>Bacillati</taxon>
        <taxon>Bacillota</taxon>
        <taxon>Negativicutes</taxon>
        <taxon>Selenomonadales</taxon>
        <taxon>Sporomusaceae</taxon>
        <taxon>Propionispora</taxon>
    </lineage>
</organism>
<dbReference type="CDD" id="cd10561">
    <property type="entry name" value="HybA_like"/>
    <property type="match status" value="1"/>
</dbReference>
<evidence type="ECO:0000256" key="2">
    <source>
        <dbReference type="ARBA" id="ARBA00022485"/>
    </source>
</evidence>
<keyword evidence="6" id="KW-0411">Iron-sulfur</keyword>
<dbReference type="InterPro" id="IPR017900">
    <property type="entry name" value="4Fe4S_Fe_S_CS"/>
</dbReference>
<keyword evidence="2" id="KW-0004">4Fe-4S</keyword>
<keyword evidence="7" id="KW-1133">Transmembrane helix</keyword>
<dbReference type="PANTHER" id="PTHR43545:SF4">
    <property type="entry name" value="IRON-SULFUR PROTEIN"/>
    <property type="match status" value="1"/>
</dbReference>